<dbReference type="PRINTS" id="PR00377">
    <property type="entry name" value="IMPHPHTASES"/>
</dbReference>
<evidence type="ECO:0000256" key="1">
    <source>
        <dbReference type="ARBA" id="ARBA00001273"/>
    </source>
</evidence>
<keyword evidence="7" id="KW-0119">Carbohydrate metabolism</keyword>
<comment type="cofactor">
    <cofactor evidence="2 9">
        <name>Mg(2+)</name>
        <dbReference type="ChEBI" id="CHEBI:18420"/>
    </cofactor>
</comment>
<dbReference type="NCBIfam" id="NF009321">
    <property type="entry name" value="PRK12676.1"/>
    <property type="match status" value="1"/>
</dbReference>
<dbReference type="STRING" id="487685.SAMN04488696_0434"/>
<feature type="binding site" evidence="9">
    <location>
        <position position="89"/>
    </location>
    <ligand>
        <name>Mg(2+)</name>
        <dbReference type="ChEBI" id="CHEBI:18420"/>
        <label>1</label>
        <note>catalytic</note>
    </ligand>
</feature>
<keyword evidence="11" id="KW-1185">Reference proteome</keyword>
<sequence length="272" mass="29246">MQCTGDLLELSERIADAVHNAIDGLVGTSDAGRVLYTGADGTPTKLIDDVSEKAIFELLVKEDTPFRVISEEAGEKIIGTSPDHTMVIDPIDGTYNASQGIPFYSLSIAVTTKDLNDIRFGYVQNLATGDTFHAEVGKGSYYNGKRISTSDNQDISRFCVSIYGYRNNISDASRLSENVRRVRSLGSVALELCYVAAGMTDAFADVRGTMRMTDIAAGKLIVEEAGGIVTNGYGESLKLEDNVMSRDSVIASNGLAHEMILKLSTGVVHEGQ</sequence>
<evidence type="ECO:0000256" key="5">
    <source>
        <dbReference type="ARBA" id="ARBA00022801"/>
    </source>
</evidence>
<dbReference type="GO" id="GO:0007165">
    <property type="term" value="P:signal transduction"/>
    <property type="evidence" value="ECO:0007669"/>
    <property type="project" value="TreeGrafter"/>
</dbReference>
<dbReference type="PANTHER" id="PTHR20854:SF4">
    <property type="entry name" value="INOSITOL-1-MONOPHOSPHATASE-RELATED"/>
    <property type="match status" value="1"/>
</dbReference>
<feature type="binding site" evidence="9">
    <location>
        <position position="92"/>
    </location>
    <ligand>
        <name>Mg(2+)</name>
        <dbReference type="ChEBI" id="CHEBI:18420"/>
        <label>1</label>
        <note>catalytic</note>
    </ligand>
</feature>
<evidence type="ECO:0000256" key="3">
    <source>
        <dbReference type="ARBA" id="ARBA00013093"/>
    </source>
</evidence>
<evidence type="ECO:0000256" key="2">
    <source>
        <dbReference type="ARBA" id="ARBA00001946"/>
    </source>
</evidence>
<dbReference type="SUPFAM" id="SSF56655">
    <property type="entry name" value="Carbohydrate phosphatase"/>
    <property type="match status" value="1"/>
</dbReference>
<dbReference type="Pfam" id="PF00459">
    <property type="entry name" value="Inositol_P"/>
    <property type="match status" value="1"/>
</dbReference>
<comment type="catalytic activity">
    <reaction evidence="1">
        <text>beta-D-fructose 1,6-bisphosphate + H2O = beta-D-fructose 6-phosphate + phosphate</text>
        <dbReference type="Rhea" id="RHEA:11064"/>
        <dbReference type="ChEBI" id="CHEBI:15377"/>
        <dbReference type="ChEBI" id="CHEBI:32966"/>
        <dbReference type="ChEBI" id="CHEBI:43474"/>
        <dbReference type="ChEBI" id="CHEBI:57634"/>
        <dbReference type="EC" id="3.1.3.11"/>
    </reaction>
</comment>
<keyword evidence="4 9" id="KW-0479">Metal-binding</keyword>
<accession>A0A1I4P3A8</accession>
<dbReference type="GO" id="GO:0046872">
    <property type="term" value="F:metal ion binding"/>
    <property type="evidence" value="ECO:0007669"/>
    <property type="project" value="UniProtKB-KW"/>
</dbReference>
<dbReference type="EC" id="3.1.3.11" evidence="3"/>
<reference evidence="11" key="1">
    <citation type="submission" date="2016-10" db="EMBL/GenBank/DDBJ databases">
        <authorList>
            <person name="Varghese N."/>
            <person name="Submissions S."/>
        </authorList>
    </citation>
    <scope>NUCLEOTIDE SEQUENCE [LARGE SCALE GENOMIC DNA]</scope>
    <source>
        <strain evidence="11">Mob M</strain>
    </source>
</reference>
<keyword evidence="6 9" id="KW-0460">Magnesium</keyword>
<evidence type="ECO:0000313" key="11">
    <source>
        <dbReference type="Proteomes" id="UP000198535"/>
    </source>
</evidence>
<dbReference type="OrthoDB" id="58111at2157"/>
<feature type="binding site" evidence="9">
    <location>
        <position position="71"/>
    </location>
    <ligand>
        <name>Mg(2+)</name>
        <dbReference type="ChEBI" id="CHEBI:18420"/>
        <label>1</label>
        <note>catalytic</note>
    </ligand>
</feature>
<gene>
    <name evidence="10" type="ORF">SAMN04488696_0434</name>
</gene>
<dbReference type="GO" id="GO:0042132">
    <property type="term" value="F:fructose 1,6-bisphosphate 1-phosphatase activity"/>
    <property type="evidence" value="ECO:0007669"/>
    <property type="project" value="UniProtKB-EC"/>
</dbReference>
<dbReference type="EMBL" id="FOUJ01000001">
    <property type="protein sequence ID" value="SFM22334.1"/>
    <property type="molecule type" value="Genomic_DNA"/>
</dbReference>
<organism evidence="10 11">
    <name type="scientific">Methanolobus profundi</name>
    <dbReference type="NCBI Taxonomy" id="487685"/>
    <lineage>
        <taxon>Archaea</taxon>
        <taxon>Methanobacteriati</taxon>
        <taxon>Methanobacteriota</taxon>
        <taxon>Stenosarchaea group</taxon>
        <taxon>Methanomicrobia</taxon>
        <taxon>Methanosarcinales</taxon>
        <taxon>Methanosarcinaceae</taxon>
        <taxon>Methanolobus</taxon>
    </lineage>
</organism>
<feature type="binding site" evidence="9">
    <location>
        <position position="214"/>
    </location>
    <ligand>
        <name>Mg(2+)</name>
        <dbReference type="ChEBI" id="CHEBI:18420"/>
        <label>1</label>
        <note>catalytic</note>
    </ligand>
</feature>
<dbReference type="InterPro" id="IPR000760">
    <property type="entry name" value="Inositol_monophosphatase-like"/>
</dbReference>
<proteinExistence type="inferred from homology"/>
<dbReference type="GO" id="GO:0006020">
    <property type="term" value="P:inositol metabolic process"/>
    <property type="evidence" value="ECO:0007669"/>
    <property type="project" value="TreeGrafter"/>
</dbReference>
<dbReference type="Gene3D" id="3.40.190.80">
    <property type="match status" value="1"/>
</dbReference>
<dbReference type="Gene3D" id="3.30.540.10">
    <property type="entry name" value="Fructose-1,6-Bisphosphatase, subunit A, domain 1"/>
    <property type="match status" value="1"/>
</dbReference>
<dbReference type="FunFam" id="3.40.190.80:FF:000020">
    <property type="entry name" value="Fructose-1,6-bisphosphatase/inositol-1-monophosphatase"/>
    <property type="match status" value="1"/>
</dbReference>
<dbReference type="Proteomes" id="UP000198535">
    <property type="component" value="Unassembled WGS sequence"/>
</dbReference>
<protein>
    <recommendedName>
        <fullName evidence="3">fructose-bisphosphatase</fullName>
        <ecNumber evidence="3">3.1.3.11</ecNumber>
    </recommendedName>
</protein>
<evidence type="ECO:0000313" key="10">
    <source>
        <dbReference type="EMBL" id="SFM22334.1"/>
    </source>
</evidence>
<keyword evidence="5" id="KW-0378">Hydrolase</keyword>
<dbReference type="PANTHER" id="PTHR20854">
    <property type="entry name" value="INOSITOL MONOPHOSPHATASE"/>
    <property type="match status" value="1"/>
</dbReference>
<dbReference type="AlphaFoldDB" id="A0A1I4P3A8"/>
<evidence type="ECO:0000256" key="7">
    <source>
        <dbReference type="ARBA" id="ARBA00023277"/>
    </source>
</evidence>
<dbReference type="InterPro" id="IPR020583">
    <property type="entry name" value="Inositol_monoP_metal-BS"/>
</dbReference>
<dbReference type="RefSeq" id="WP_091932531.1">
    <property type="nucleotide sequence ID" value="NZ_FOUJ01000001.1"/>
</dbReference>
<evidence type="ECO:0000256" key="4">
    <source>
        <dbReference type="ARBA" id="ARBA00022723"/>
    </source>
</evidence>
<dbReference type="PROSITE" id="PS00629">
    <property type="entry name" value="IMP_1"/>
    <property type="match status" value="1"/>
</dbReference>
<dbReference type="FunFam" id="3.30.540.10:FF:000027">
    <property type="entry name" value="Fructose-1,6-bisphosphatase/inositol-1-monophosphatase"/>
    <property type="match status" value="1"/>
</dbReference>
<name>A0A1I4P3A8_9EURY</name>
<feature type="binding site" evidence="9">
    <location>
        <position position="91"/>
    </location>
    <ligand>
        <name>Mg(2+)</name>
        <dbReference type="ChEBI" id="CHEBI:18420"/>
        <label>1</label>
        <note>catalytic</note>
    </ligand>
</feature>
<evidence type="ECO:0000256" key="9">
    <source>
        <dbReference type="PIRSR" id="PIRSR600760-2"/>
    </source>
</evidence>
<dbReference type="GO" id="GO:0008934">
    <property type="term" value="F:inositol monophosphate 1-phosphatase activity"/>
    <property type="evidence" value="ECO:0007669"/>
    <property type="project" value="TreeGrafter"/>
</dbReference>
<evidence type="ECO:0000256" key="6">
    <source>
        <dbReference type="ARBA" id="ARBA00022842"/>
    </source>
</evidence>
<evidence type="ECO:0000256" key="8">
    <source>
        <dbReference type="ARBA" id="ARBA00038103"/>
    </source>
</evidence>
<comment type="similarity">
    <text evidence="8">Belongs to the inositol monophosphatase superfamily. FBPase class 4 family.</text>
</comment>
<dbReference type="CDD" id="cd01515">
    <property type="entry name" value="Arch_FBPase_1"/>
    <property type="match status" value="1"/>
</dbReference>